<protein>
    <submittedName>
        <fullName evidence="1">Uncharacterized protein</fullName>
    </submittedName>
</protein>
<sequence>MMRSRCCGVEMDTRCRVLPALHWSTRVSRLPLSVRSDVPWRWSGRLVSSGLCLPVLLRVSSVPRLAVPPLHRLWPSTRLFCVGLCM</sequence>
<evidence type="ECO:0000313" key="2">
    <source>
        <dbReference type="Proteomes" id="UP001295794"/>
    </source>
</evidence>
<evidence type="ECO:0000313" key="1">
    <source>
        <dbReference type="EMBL" id="CAK5265074.1"/>
    </source>
</evidence>
<gene>
    <name evidence="1" type="ORF">MYCIT1_LOCUS5787</name>
</gene>
<dbReference type="Proteomes" id="UP001295794">
    <property type="component" value="Unassembled WGS sequence"/>
</dbReference>
<comment type="caution">
    <text evidence="1">The sequence shown here is derived from an EMBL/GenBank/DDBJ whole genome shotgun (WGS) entry which is preliminary data.</text>
</comment>
<proteinExistence type="predicted"/>
<name>A0AAD2JX37_9AGAR</name>
<organism evidence="1 2">
    <name type="scientific">Mycena citricolor</name>
    <dbReference type="NCBI Taxonomy" id="2018698"/>
    <lineage>
        <taxon>Eukaryota</taxon>
        <taxon>Fungi</taxon>
        <taxon>Dikarya</taxon>
        <taxon>Basidiomycota</taxon>
        <taxon>Agaricomycotina</taxon>
        <taxon>Agaricomycetes</taxon>
        <taxon>Agaricomycetidae</taxon>
        <taxon>Agaricales</taxon>
        <taxon>Marasmiineae</taxon>
        <taxon>Mycenaceae</taxon>
        <taxon>Mycena</taxon>
    </lineage>
</organism>
<keyword evidence="2" id="KW-1185">Reference proteome</keyword>
<reference evidence="1" key="1">
    <citation type="submission" date="2023-11" db="EMBL/GenBank/DDBJ databases">
        <authorList>
            <person name="De Vega J J."/>
            <person name="De Vega J J."/>
        </authorList>
    </citation>
    <scope>NUCLEOTIDE SEQUENCE</scope>
</reference>
<dbReference type="EMBL" id="CAVNYO010000081">
    <property type="protein sequence ID" value="CAK5265074.1"/>
    <property type="molecule type" value="Genomic_DNA"/>
</dbReference>
<accession>A0AAD2JX37</accession>
<dbReference type="AlphaFoldDB" id="A0AAD2JX37"/>